<sequence length="117" mass="12671">MIRFLKALILLPVAILVVLLAVANRAPVTLSLDPFSEGTPEIATQAPLFAVIFAAVMLGVVIGGTATWLAQGKNRRTRRELKRETRQLRYETERLKAQTASSTTLPATVSSAQARGL</sequence>
<evidence type="ECO:0000313" key="8">
    <source>
        <dbReference type="EMBL" id="NBJ23625.1"/>
    </source>
</evidence>
<feature type="region of interest" description="Disordered" evidence="5">
    <location>
        <begin position="92"/>
        <end position="117"/>
    </location>
</feature>
<comment type="caution">
    <text evidence="8">The sequence shown here is derived from an EMBL/GenBank/DDBJ whole genome shotgun (WGS) entry which is preliminary data.</text>
</comment>
<accession>A0ABW9YU69</accession>
<organism evidence="8 9">
    <name type="scientific">Microvirga arsenatis</name>
    <dbReference type="NCBI Taxonomy" id="2692265"/>
    <lineage>
        <taxon>Bacteria</taxon>
        <taxon>Pseudomonadati</taxon>
        <taxon>Pseudomonadota</taxon>
        <taxon>Alphaproteobacteria</taxon>
        <taxon>Hyphomicrobiales</taxon>
        <taxon>Methylobacteriaceae</taxon>
        <taxon>Microvirga</taxon>
    </lineage>
</organism>
<feature type="transmembrane region" description="Helical" evidence="6">
    <location>
        <begin position="49"/>
        <end position="70"/>
    </location>
</feature>
<evidence type="ECO:0000256" key="5">
    <source>
        <dbReference type="SAM" id="MobiDB-lite"/>
    </source>
</evidence>
<keyword evidence="1" id="KW-1003">Cell membrane</keyword>
<dbReference type="InterPro" id="IPR010445">
    <property type="entry name" value="LapA_dom"/>
</dbReference>
<evidence type="ECO:0000256" key="3">
    <source>
        <dbReference type="ARBA" id="ARBA00022989"/>
    </source>
</evidence>
<dbReference type="Proteomes" id="UP000818323">
    <property type="component" value="Unassembled WGS sequence"/>
</dbReference>
<keyword evidence="3 6" id="KW-1133">Transmembrane helix</keyword>
<keyword evidence="9" id="KW-1185">Reference proteome</keyword>
<evidence type="ECO:0000256" key="6">
    <source>
        <dbReference type="SAM" id="Phobius"/>
    </source>
</evidence>
<feature type="compositionally biased region" description="Polar residues" evidence="5">
    <location>
        <begin position="98"/>
        <end position="117"/>
    </location>
</feature>
<keyword evidence="4 6" id="KW-0472">Membrane</keyword>
<feature type="domain" description="Lipopolysaccharide assembly protein A" evidence="7">
    <location>
        <begin position="44"/>
        <end position="90"/>
    </location>
</feature>
<evidence type="ECO:0000259" key="7">
    <source>
        <dbReference type="Pfam" id="PF06305"/>
    </source>
</evidence>
<evidence type="ECO:0000313" key="9">
    <source>
        <dbReference type="Proteomes" id="UP000818323"/>
    </source>
</evidence>
<gene>
    <name evidence="8" type="ORF">GR303_04565</name>
</gene>
<dbReference type="Pfam" id="PF06305">
    <property type="entry name" value="LapA_dom"/>
    <property type="match status" value="1"/>
</dbReference>
<evidence type="ECO:0000256" key="1">
    <source>
        <dbReference type="ARBA" id="ARBA00022475"/>
    </source>
</evidence>
<dbReference type="RefSeq" id="WP_161721187.1">
    <property type="nucleotide sequence ID" value="NZ_JAAAXI010000001.1"/>
</dbReference>
<dbReference type="EMBL" id="JAAAXJ010000002">
    <property type="protein sequence ID" value="NBJ23625.1"/>
    <property type="molecule type" value="Genomic_DNA"/>
</dbReference>
<evidence type="ECO:0000256" key="2">
    <source>
        <dbReference type="ARBA" id="ARBA00022692"/>
    </source>
</evidence>
<name>A0ABW9YU69_9HYPH</name>
<evidence type="ECO:0000256" key="4">
    <source>
        <dbReference type="ARBA" id="ARBA00023136"/>
    </source>
</evidence>
<protein>
    <submittedName>
        <fullName evidence="8">DUF1049 domain-containing protein</fullName>
    </submittedName>
</protein>
<reference evidence="8 9" key="1">
    <citation type="submission" date="2020-01" db="EMBL/GenBank/DDBJ databases">
        <title>Microvirga sp. nov., an arsenate reduction bacterium isolated from Tibet hotspring sediments.</title>
        <authorList>
            <person name="Yuan C.-G."/>
        </authorList>
    </citation>
    <scope>NUCLEOTIDE SEQUENCE [LARGE SCALE GENOMIC DNA]</scope>
    <source>
        <strain evidence="8 9">SYSU G3D203</strain>
    </source>
</reference>
<keyword evidence="2 6" id="KW-0812">Transmembrane</keyword>
<proteinExistence type="predicted"/>